<keyword evidence="2" id="KW-1185">Reference proteome</keyword>
<protein>
    <submittedName>
        <fullName evidence="1">Uncharacterized protein</fullName>
    </submittedName>
</protein>
<organism evidence="1 2">
    <name type="scientific">Tanacetum coccineum</name>
    <dbReference type="NCBI Taxonomy" id="301880"/>
    <lineage>
        <taxon>Eukaryota</taxon>
        <taxon>Viridiplantae</taxon>
        <taxon>Streptophyta</taxon>
        <taxon>Embryophyta</taxon>
        <taxon>Tracheophyta</taxon>
        <taxon>Spermatophyta</taxon>
        <taxon>Magnoliopsida</taxon>
        <taxon>eudicotyledons</taxon>
        <taxon>Gunneridae</taxon>
        <taxon>Pentapetalae</taxon>
        <taxon>asterids</taxon>
        <taxon>campanulids</taxon>
        <taxon>Asterales</taxon>
        <taxon>Asteraceae</taxon>
        <taxon>Asteroideae</taxon>
        <taxon>Anthemideae</taxon>
        <taxon>Anthemidinae</taxon>
        <taxon>Tanacetum</taxon>
    </lineage>
</organism>
<reference evidence="1" key="1">
    <citation type="journal article" date="2022" name="Int. J. Mol. Sci.">
        <title>Draft Genome of Tanacetum Coccineum: Genomic Comparison of Closely Related Tanacetum-Family Plants.</title>
        <authorList>
            <person name="Yamashiro T."/>
            <person name="Shiraishi A."/>
            <person name="Nakayama K."/>
            <person name="Satake H."/>
        </authorList>
    </citation>
    <scope>NUCLEOTIDE SEQUENCE</scope>
</reference>
<name>A0ABQ5H4Q2_9ASTR</name>
<evidence type="ECO:0000313" key="1">
    <source>
        <dbReference type="EMBL" id="GJT82865.1"/>
    </source>
</evidence>
<dbReference type="EMBL" id="BQNB010019208">
    <property type="protein sequence ID" value="GJT82865.1"/>
    <property type="molecule type" value="Genomic_DNA"/>
</dbReference>
<dbReference type="Proteomes" id="UP001151760">
    <property type="component" value="Unassembled WGS sequence"/>
</dbReference>
<proteinExistence type="predicted"/>
<reference evidence="1" key="2">
    <citation type="submission" date="2022-01" db="EMBL/GenBank/DDBJ databases">
        <authorList>
            <person name="Yamashiro T."/>
            <person name="Shiraishi A."/>
            <person name="Satake H."/>
            <person name="Nakayama K."/>
        </authorList>
    </citation>
    <scope>NUCLEOTIDE SEQUENCE</scope>
</reference>
<evidence type="ECO:0000313" key="2">
    <source>
        <dbReference type="Proteomes" id="UP001151760"/>
    </source>
</evidence>
<accession>A0ABQ5H4Q2</accession>
<gene>
    <name evidence="1" type="ORF">Tco_1057207</name>
</gene>
<sequence>MPNNTHTLVPYIISNGGIEVYEEQPHPKKKDYKAEYKKMKAKLALLEASPSSSENPKSFQPKNKGLVAETFDWDEEEVMRKKSLKSRY</sequence>
<comment type="caution">
    <text evidence="1">The sequence shown here is derived from an EMBL/GenBank/DDBJ whole genome shotgun (WGS) entry which is preliminary data.</text>
</comment>